<feature type="transmembrane region" description="Helical" evidence="6">
    <location>
        <begin position="104"/>
        <end position="126"/>
    </location>
</feature>
<feature type="transmembrane region" description="Helical" evidence="6">
    <location>
        <begin position="250"/>
        <end position="270"/>
    </location>
</feature>
<comment type="subcellular location">
    <subcellularLocation>
        <location evidence="1">Cell membrane</location>
        <topology evidence="1">Multi-pass membrane protein</topology>
    </subcellularLocation>
</comment>
<feature type="transmembrane region" description="Helical" evidence="6">
    <location>
        <begin position="365"/>
        <end position="387"/>
    </location>
</feature>
<dbReference type="CDD" id="cd12082">
    <property type="entry name" value="MATE_like"/>
    <property type="match status" value="1"/>
</dbReference>
<dbReference type="EMBL" id="JAPDPJ010000011">
    <property type="protein sequence ID" value="MCW3786248.1"/>
    <property type="molecule type" value="Genomic_DNA"/>
</dbReference>
<proteinExistence type="predicted"/>
<keyword evidence="5 6" id="KW-0472">Membrane</keyword>
<dbReference type="Proteomes" id="UP001209229">
    <property type="component" value="Unassembled WGS sequence"/>
</dbReference>
<feature type="transmembrane region" description="Helical" evidence="6">
    <location>
        <begin position="334"/>
        <end position="353"/>
    </location>
</feature>
<keyword evidence="8" id="KW-1185">Reference proteome</keyword>
<feature type="transmembrane region" description="Helical" evidence="6">
    <location>
        <begin position="178"/>
        <end position="197"/>
    </location>
</feature>
<gene>
    <name evidence="7" type="ORF">OM075_07210</name>
</gene>
<keyword evidence="4 6" id="KW-1133">Transmembrane helix</keyword>
<evidence type="ECO:0000256" key="3">
    <source>
        <dbReference type="ARBA" id="ARBA00022692"/>
    </source>
</evidence>
<feature type="transmembrane region" description="Helical" evidence="6">
    <location>
        <begin position="399"/>
        <end position="419"/>
    </location>
</feature>
<name>A0AAE3M364_9BACT</name>
<keyword evidence="2" id="KW-1003">Cell membrane</keyword>
<evidence type="ECO:0000256" key="5">
    <source>
        <dbReference type="ARBA" id="ARBA00023136"/>
    </source>
</evidence>
<evidence type="ECO:0000313" key="7">
    <source>
        <dbReference type="EMBL" id="MCW3786248.1"/>
    </source>
</evidence>
<feature type="transmembrane region" description="Helical" evidence="6">
    <location>
        <begin position="146"/>
        <end position="166"/>
    </location>
</feature>
<feature type="transmembrane region" description="Helical" evidence="6">
    <location>
        <begin position="425"/>
        <end position="445"/>
    </location>
</feature>
<reference evidence="7" key="1">
    <citation type="submission" date="2022-10" db="EMBL/GenBank/DDBJ databases">
        <authorList>
            <person name="Yu W.X."/>
        </authorList>
    </citation>
    <scope>NUCLEOTIDE SEQUENCE</scope>
    <source>
        <strain evidence="7">AAT</strain>
    </source>
</reference>
<feature type="transmembrane region" description="Helical" evidence="6">
    <location>
        <begin position="31"/>
        <end position="55"/>
    </location>
</feature>
<feature type="transmembrane region" description="Helical" evidence="6">
    <location>
        <begin position="61"/>
        <end position="83"/>
    </location>
</feature>
<dbReference type="PANTHER" id="PTHR30250">
    <property type="entry name" value="PST FAMILY PREDICTED COLANIC ACID TRANSPORTER"/>
    <property type="match status" value="1"/>
</dbReference>
<evidence type="ECO:0000313" key="8">
    <source>
        <dbReference type="Proteomes" id="UP001209229"/>
    </source>
</evidence>
<dbReference type="PANTHER" id="PTHR30250:SF11">
    <property type="entry name" value="O-ANTIGEN TRANSPORTER-RELATED"/>
    <property type="match status" value="1"/>
</dbReference>
<dbReference type="RefSeq" id="WP_301189814.1">
    <property type="nucleotide sequence ID" value="NZ_JAPDPJ010000011.1"/>
</dbReference>
<keyword evidence="3 6" id="KW-0812">Transmembrane</keyword>
<evidence type="ECO:0000256" key="1">
    <source>
        <dbReference type="ARBA" id="ARBA00004651"/>
    </source>
</evidence>
<evidence type="ECO:0000256" key="4">
    <source>
        <dbReference type="ARBA" id="ARBA00022989"/>
    </source>
</evidence>
<comment type="caution">
    <text evidence="7">The sequence shown here is derived from an EMBL/GenBank/DDBJ whole genome shotgun (WGS) entry which is preliminary data.</text>
</comment>
<organism evidence="7 8">
    <name type="scientific">Plebeiibacterium sediminum</name>
    <dbReference type="NCBI Taxonomy" id="2992112"/>
    <lineage>
        <taxon>Bacteria</taxon>
        <taxon>Pseudomonadati</taxon>
        <taxon>Bacteroidota</taxon>
        <taxon>Bacteroidia</taxon>
        <taxon>Marinilabiliales</taxon>
        <taxon>Marinilabiliaceae</taxon>
        <taxon>Plebeiibacterium</taxon>
    </lineage>
</organism>
<dbReference type="InterPro" id="IPR050833">
    <property type="entry name" value="Poly_Biosynth_Transport"/>
</dbReference>
<feature type="transmembrane region" description="Helical" evidence="6">
    <location>
        <begin position="209"/>
        <end position="229"/>
    </location>
</feature>
<dbReference type="GO" id="GO:0005886">
    <property type="term" value="C:plasma membrane"/>
    <property type="evidence" value="ECO:0007669"/>
    <property type="project" value="UniProtKB-SubCell"/>
</dbReference>
<dbReference type="AlphaFoldDB" id="A0AAE3M364"/>
<sequence>MSNWVRKFKTCKLVSSIYEGHERSVIAKKNIVASFGIKGLSIINGFLLVTVTLNYLDQTRYGIWLTISSLFVWISFMDVGLGKGLRNKLTEAISNKDFILARKYISTSYAILGIIIGLMWGVYILVHPFLDWYAILNTEEEIVDNLSSITLIVFSSFFIQFFLQLFTNVLYAFQRSAIAISYGPVSNFIVLIIIYILSRFGSGTLLNLALVQSFVPLLILLISSIYFFRNDYKSISPQLNYIEFKYIKEILSLGINFFLISIGRIIRYQSANILISQLFGPAQVTPYSIAFKYFGVLNMVFSVMLTPMWSAFTEAYALNDISWIKSSIRKLNKWIFYVSFFGLFLLIISNYIYKIWVGDSIRITIGLSSLMLVYNITLSYGGIYSSLANGIGKVKLQMILSIIGSIIYIPMVLFFVKYLHWGIESIILCTILTNWYGPFIGPFHLKKVIDKKIKEIAANG</sequence>
<evidence type="ECO:0000256" key="6">
    <source>
        <dbReference type="SAM" id="Phobius"/>
    </source>
</evidence>
<feature type="transmembrane region" description="Helical" evidence="6">
    <location>
        <begin position="290"/>
        <end position="313"/>
    </location>
</feature>
<accession>A0AAE3M364</accession>
<evidence type="ECO:0000256" key="2">
    <source>
        <dbReference type="ARBA" id="ARBA00022475"/>
    </source>
</evidence>
<protein>
    <submittedName>
        <fullName evidence="7">MATE family efflux transporter</fullName>
    </submittedName>
</protein>